<dbReference type="InterPro" id="IPR025501">
    <property type="entry name" value="MinD_FleN"/>
</dbReference>
<dbReference type="Proteomes" id="UP000539372">
    <property type="component" value="Unassembled WGS sequence"/>
</dbReference>
<evidence type="ECO:0000313" key="5">
    <source>
        <dbReference type="Proteomes" id="UP000539372"/>
    </source>
</evidence>
<dbReference type="EMBL" id="JABBNT010000005">
    <property type="protein sequence ID" value="NMM46362.1"/>
    <property type="molecule type" value="Genomic_DNA"/>
</dbReference>
<comment type="caution">
    <text evidence="4">The sequence shown here is derived from an EMBL/GenBank/DDBJ whole genome shotgun (WGS) entry which is preliminary data.</text>
</comment>
<evidence type="ECO:0000259" key="3">
    <source>
        <dbReference type="Pfam" id="PF01656"/>
    </source>
</evidence>
<name>A0A7Y0E353_9PROT</name>
<dbReference type="GO" id="GO:0005829">
    <property type="term" value="C:cytosol"/>
    <property type="evidence" value="ECO:0007669"/>
    <property type="project" value="TreeGrafter"/>
</dbReference>
<dbReference type="PANTHER" id="PTHR43384:SF4">
    <property type="entry name" value="CELLULOSE BIOSYNTHESIS PROTEIN BCSQ-RELATED"/>
    <property type="match status" value="1"/>
</dbReference>
<dbReference type="InterPro" id="IPR002586">
    <property type="entry name" value="CobQ/CobB/MinD/ParA_Nub-bd_dom"/>
</dbReference>
<keyword evidence="2" id="KW-0067">ATP-binding</keyword>
<proteinExistence type="predicted"/>
<feature type="domain" description="CobQ/CobB/MinD/ParA nucleotide binding" evidence="3">
    <location>
        <begin position="11"/>
        <end position="228"/>
    </location>
</feature>
<dbReference type="InterPro" id="IPR050625">
    <property type="entry name" value="ParA/MinD_ATPase"/>
</dbReference>
<dbReference type="GO" id="GO:0009898">
    <property type="term" value="C:cytoplasmic side of plasma membrane"/>
    <property type="evidence" value="ECO:0007669"/>
    <property type="project" value="TreeGrafter"/>
</dbReference>
<dbReference type="RefSeq" id="WP_169626722.1">
    <property type="nucleotide sequence ID" value="NZ_JABBNT010000005.1"/>
</dbReference>
<dbReference type="PANTHER" id="PTHR43384">
    <property type="entry name" value="SEPTUM SITE-DETERMINING PROTEIN MIND HOMOLOG, CHLOROPLASTIC-RELATED"/>
    <property type="match status" value="1"/>
</dbReference>
<dbReference type="GO" id="GO:0005524">
    <property type="term" value="F:ATP binding"/>
    <property type="evidence" value="ECO:0007669"/>
    <property type="project" value="UniProtKB-KW"/>
</dbReference>
<organism evidence="4 5">
    <name type="scientific">Pacificispira spongiicola</name>
    <dbReference type="NCBI Taxonomy" id="2729598"/>
    <lineage>
        <taxon>Bacteria</taxon>
        <taxon>Pseudomonadati</taxon>
        <taxon>Pseudomonadota</taxon>
        <taxon>Alphaproteobacteria</taxon>
        <taxon>Rhodospirillales</taxon>
        <taxon>Rhodospirillaceae</taxon>
        <taxon>Pacificispira</taxon>
    </lineage>
</organism>
<dbReference type="GO" id="GO:0016887">
    <property type="term" value="F:ATP hydrolysis activity"/>
    <property type="evidence" value="ECO:0007669"/>
    <property type="project" value="TreeGrafter"/>
</dbReference>
<sequence>MNAQAPNNNLIAIASGKGGVGKTWFAITLAQALARSGRKVLLFDGDLGLANIDIQLGLTPERDLALAIAGKLRMTQCVEKFAAGPFDIIAGRSGSGSLASLPTPRIERIGRELVALAGGYQHVLIDLGAGVDKTVQMLAATASRTLLLVNDEPTSLTDGYAFIKLGWTNHPGMDIRIVVNGAESQAAGQKTYDILSRSCENFLKRKPPLAGIVRRDNRVRDAIRAQQPLLTRSPTSEAASDVEAIARSLL</sequence>
<dbReference type="InterPro" id="IPR027417">
    <property type="entry name" value="P-loop_NTPase"/>
</dbReference>
<gene>
    <name evidence="4" type="ORF">HH303_17860</name>
</gene>
<dbReference type="Pfam" id="PF01656">
    <property type="entry name" value="CbiA"/>
    <property type="match status" value="1"/>
</dbReference>
<evidence type="ECO:0000256" key="2">
    <source>
        <dbReference type="ARBA" id="ARBA00022840"/>
    </source>
</evidence>
<keyword evidence="5" id="KW-1185">Reference proteome</keyword>
<evidence type="ECO:0000256" key="1">
    <source>
        <dbReference type="ARBA" id="ARBA00022741"/>
    </source>
</evidence>
<keyword evidence="1" id="KW-0547">Nucleotide-binding</keyword>
<protein>
    <submittedName>
        <fullName evidence="4">MinD/ParA family protein</fullName>
    </submittedName>
</protein>
<dbReference type="AlphaFoldDB" id="A0A7Y0E353"/>
<accession>A0A7Y0E353</accession>
<dbReference type="SUPFAM" id="SSF52540">
    <property type="entry name" value="P-loop containing nucleoside triphosphate hydrolases"/>
    <property type="match status" value="1"/>
</dbReference>
<reference evidence="4 5" key="1">
    <citation type="submission" date="2020-04" db="EMBL/GenBank/DDBJ databases">
        <title>Rhodospirillaceae bacterium KN72 isolated from deep sea.</title>
        <authorList>
            <person name="Zhang D.-C."/>
        </authorList>
    </citation>
    <scope>NUCLEOTIDE SEQUENCE [LARGE SCALE GENOMIC DNA]</scope>
    <source>
        <strain evidence="4 5">KN72</strain>
    </source>
</reference>
<dbReference type="Gene3D" id="3.40.50.300">
    <property type="entry name" value="P-loop containing nucleotide triphosphate hydrolases"/>
    <property type="match status" value="1"/>
</dbReference>
<dbReference type="GO" id="GO:0051782">
    <property type="term" value="P:negative regulation of cell division"/>
    <property type="evidence" value="ECO:0007669"/>
    <property type="project" value="TreeGrafter"/>
</dbReference>
<evidence type="ECO:0000313" key="4">
    <source>
        <dbReference type="EMBL" id="NMM46362.1"/>
    </source>
</evidence>
<dbReference type="PIRSF" id="PIRSF003092">
    <property type="entry name" value="MinD"/>
    <property type="match status" value="1"/>
</dbReference>